<dbReference type="STRING" id="1215089.BBI08_11370"/>
<feature type="binding site" evidence="5">
    <location>
        <position position="161"/>
    </location>
    <ligand>
        <name>N-acetyl-beta-neuraminate</name>
        <dbReference type="ChEBI" id="CHEBI:58705"/>
    </ligand>
</feature>
<dbReference type="EMBL" id="CP016537">
    <property type="protein sequence ID" value="ANU14433.1"/>
    <property type="molecule type" value="Genomic_DNA"/>
</dbReference>
<feature type="binding site" evidence="5">
    <location>
        <position position="101"/>
    </location>
    <ligand>
        <name>N-acetyl-beta-neuraminate</name>
        <dbReference type="ChEBI" id="CHEBI:58705"/>
    </ligand>
</feature>
<feature type="binding site" evidence="5">
    <location>
        <position position="181"/>
    </location>
    <ligand>
        <name>N-acetyl-beta-neuraminate</name>
        <dbReference type="ChEBI" id="CHEBI:58705"/>
    </ligand>
</feature>
<dbReference type="Pfam" id="PF03480">
    <property type="entry name" value="DctP"/>
    <property type="match status" value="1"/>
</dbReference>
<keyword evidence="3" id="KW-0813">Transport</keyword>
<comment type="similarity">
    <text evidence="2">Belongs to the bacterial solute-binding protein 7 family.</text>
</comment>
<dbReference type="GO" id="GO:0055085">
    <property type="term" value="P:transmembrane transport"/>
    <property type="evidence" value="ECO:0007669"/>
    <property type="project" value="InterPro"/>
</dbReference>
<feature type="binding site" evidence="5">
    <location>
        <position position="221"/>
    </location>
    <ligand>
        <name>N-acetyl-beta-neuraminate</name>
        <dbReference type="ChEBI" id="CHEBI:58705"/>
    </ligand>
</feature>
<dbReference type="PANTHER" id="PTHR33376:SF4">
    <property type="entry name" value="SIALIC ACID-BINDING PERIPLASMIC PROTEIN SIAP"/>
    <property type="match status" value="1"/>
</dbReference>
<evidence type="ECO:0000256" key="4">
    <source>
        <dbReference type="ARBA" id="ARBA00022729"/>
    </source>
</evidence>
<dbReference type="InterPro" id="IPR004682">
    <property type="entry name" value="TRAP_DctP"/>
</dbReference>
<dbReference type="PROSITE" id="PS51257">
    <property type="entry name" value="PROKAR_LIPOPROTEIN"/>
    <property type="match status" value="1"/>
</dbReference>
<dbReference type="PIRSF" id="PIRSF006470">
    <property type="entry name" value="DctB"/>
    <property type="match status" value="1"/>
</dbReference>
<dbReference type="KEGG" id="phc:BBI08_11370"/>
<dbReference type="PANTHER" id="PTHR33376">
    <property type="match status" value="1"/>
</dbReference>
<feature type="signal peptide" evidence="6">
    <location>
        <begin position="1"/>
        <end position="25"/>
    </location>
</feature>
<dbReference type="Gene3D" id="3.40.190.170">
    <property type="entry name" value="Bacterial extracellular solute-binding protein, family 7"/>
    <property type="match status" value="1"/>
</dbReference>
<dbReference type="RefSeq" id="WP_008496138.1">
    <property type="nucleotide sequence ID" value="NZ_CP016537.2"/>
</dbReference>
<evidence type="ECO:0000256" key="3">
    <source>
        <dbReference type="ARBA" id="ARBA00022448"/>
    </source>
</evidence>
<dbReference type="OrthoDB" id="2087at2"/>
<dbReference type="GO" id="GO:0030288">
    <property type="term" value="C:outer membrane-bounded periplasmic space"/>
    <property type="evidence" value="ECO:0007669"/>
    <property type="project" value="InterPro"/>
</dbReference>
<dbReference type="InterPro" id="IPR018389">
    <property type="entry name" value="DctP_fam"/>
</dbReference>
<feature type="chain" id="PRO_5039274595" evidence="6">
    <location>
        <begin position="26"/>
        <end position="340"/>
    </location>
</feature>
<evidence type="ECO:0000256" key="2">
    <source>
        <dbReference type="ARBA" id="ARBA00009023"/>
    </source>
</evidence>
<organism evidence="7 8">
    <name type="scientific">Planococcus halocryophilus</name>
    <dbReference type="NCBI Taxonomy" id="1215089"/>
    <lineage>
        <taxon>Bacteria</taxon>
        <taxon>Bacillati</taxon>
        <taxon>Bacillota</taxon>
        <taxon>Bacilli</taxon>
        <taxon>Bacillales</taxon>
        <taxon>Caryophanaceae</taxon>
        <taxon>Planococcus</taxon>
    </lineage>
</organism>
<dbReference type="NCBIfam" id="NF037995">
    <property type="entry name" value="TRAP_S1"/>
    <property type="match status" value="1"/>
</dbReference>
<reference evidence="7" key="1">
    <citation type="submission" date="2016-10" db="EMBL/GenBank/DDBJ databases">
        <authorList>
            <person name="de Groot N.N."/>
        </authorList>
    </citation>
    <scope>NUCLEOTIDE SEQUENCE</scope>
    <source>
        <strain evidence="7">DSM 24743</strain>
    </source>
</reference>
<evidence type="ECO:0000313" key="8">
    <source>
        <dbReference type="Proteomes" id="UP000092687"/>
    </source>
</evidence>
<dbReference type="InterPro" id="IPR038404">
    <property type="entry name" value="TRAP_DctP_sf"/>
</dbReference>
<sequence>MTKRWLSIGVLFLALVILSACSASSEEESGGDSSEKFELKFGMVAGNQQNEYKAAEKLAEYVDNESDGRLTVKLYPNSQLGDDRAMLEQTSEGSLDITFAETGRFGIWVPRASLMGLPYIVDNYEHVTKVLNDTDYGKGLKEELAAEHNWVLAGNAYNGTRQTTSNRAIESLEDMKGLKLRVPEAQNLLDYANYTGASATPMAFTEVYLALQTNAVDGQENPLSTIDAQKFYEVQDYLAITNHVLNDVNYVVSKQTMDKLPEDLQEILQAGIEEAATYHTSLFEEQEASLVEKFKEEGMTVTEPDLEEFKTAVAEAYPSYLEEIGEGAEDYLKEIQGAND</sequence>
<dbReference type="CDD" id="cd13672">
    <property type="entry name" value="PBP2_TRAP_Siap"/>
    <property type="match status" value="1"/>
</dbReference>
<dbReference type="Proteomes" id="UP000092687">
    <property type="component" value="Chromosome"/>
</dbReference>
<protein>
    <submittedName>
        <fullName evidence="7">Sialic acid-binding protein</fullName>
    </submittedName>
</protein>
<gene>
    <name evidence="7" type="ORF">BBI08_11370</name>
</gene>
<keyword evidence="4 6" id="KW-0732">Signal</keyword>
<comment type="subcellular location">
    <subcellularLocation>
        <location evidence="1">Cell envelope</location>
    </subcellularLocation>
</comment>
<evidence type="ECO:0000256" key="1">
    <source>
        <dbReference type="ARBA" id="ARBA00004196"/>
    </source>
</evidence>
<keyword evidence="8" id="KW-1185">Reference proteome</keyword>
<name>A0A1C7DTB5_9BACL</name>
<evidence type="ECO:0000256" key="5">
    <source>
        <dbReference type="PIRSR" id="PIRSR006470-1"/>
    </source>
</evidence>
<accession>A0A1C7DTB5</accession>
<evidence type="ECO:0000256" key="6">
    <source>
        <dbReference type="SAM" id="SignalP"/>
    </source>
</evidence>
<evidence type="ECO:0000313" key="7">
    <source>
        <dbReference type="EMBL" id="ANU14433.1"/>
    </source>
</evidence>
<dbReference type="NCBIfam" id="TIGR00787">
    <property type="entry name" value="dctP"/>
    <property type="match status" value="1"/>
</dbReference>
<proteinExistence type="inferred from homology"/>
<dbReference type="AlphaFoldDB" id="A0A1C7DTB5"/>